<feature type="domain" description="PAS" evidence="7">
    <location>
        <begin position="60"/>
        <end position="123"/>
    </location>
</feature>
<keyword evidence="4" id="KW-0804">Transcription</keyword>
<evidence type="ECO:0000256" key="1">
    <source>
        <dbReference type="ARBA" id="ARBA00022737"/>
    </source>
</evidence>
<keyword evidence="3" id="KW-0238">DNA-binding</keyword>
<feature type="coiled-coil region" evidence="6">
    <location>
        <begin position="601"/>
        <end position="628"/>
    </location>
</feature>
<dbReference type="PANTHER" id="PTHR23042">
    <property type="entry name" value="CIRCADIAN PROTEIN CLOCK/ARNT/BMAL/PAS"/>
    <property type="match status" value="1"/>
</dbReference>
<sequence length="630" mass="70960">QFISELAVLVPMVASSAKKLDKTSILRLSASYLRMHQVAKSTKEVTYKELSVPINWCHCVLDVMGGILLIVTSSGKIVFISSHVEGLLGYQTNDLLGQSLYTITSPEDRDKLKKNLKSDFDPDVPSTSTTEEDLLNVEGMRRTRRSFFLKLQHRAISKSDQPQYEDVHIEGHLRIPPGLASNKKQKGEHLNNDNVVLVAVMKPCREKRITAHSILEATKEEWISRHLIDGTIVYSDHRISVVSGYLAHEVSGNPAFLYMHSDDVRWVMIVLRQMYYRGESYGSSCYRLLSKNGEFIYISTHGYLELSGEDNSVQSFICINSLVTPEEGEKLIAQMKSKFAPIVMQTNEPGTSALADTRAIMDSSPTPSIRPLKVDDPNELRTAIEQLLTEVPTTELQVSPESSVPNQQFAKIAKESKNMPPVTIQSSRIGVVSVPCLKKGPIYNRPSVITPLPRSKDKSKRGVNEEKVSVLKRIRPEETSVIRTVAREEPGLQPSSCQEHVPSQSQYNRNYLFSNDYLLTDSSVHGGTDGSSVDVRSLHVELEVPIDPGLWESDVEEKVIRGQIQLENSIQRQERQIFAIENDLTSVPITNTESHIYRSEFTHLRAEHKKQQQMLKTLQQDREQLNVSDI</sequence>
<name>A0A023F8K9_TRIIF</name>
<dbReference type="PROSITE" id="PS50112">
    <property type="entry name" value="PAS"/>
    <property type="match status" value="1"/>
</dbReference>
<dbReference type="GO" id="GO:0003677">
    <property type="term" value="F:DNA binding"/>
    <property type="evidence" value="ECO:0007669"/>
    <property type="project" value="UniProtKB-KW"/>
</dbReference>
<keyword evidence="6" id="KW-0175">Coiled coil</keyword>
<dbReference type="GO" id="GO:0046983">
    <property type="term" value="F:protein dimerization activity"/>
    <property type="evidence" value="ECO:0007669"/>
    <property type="project" value="InterPro"/>
</dbReference>
<dbReference type="CDD" id="cd00130">
    <property type="entry name" value="PAS"/>
    <property type="match status" value="2"/>
</dbReference>
<dbReference type="Pfam" id="PF13426">
    <property type="entry name" value="PAS_9"/>
    <property type="match status" value="1"/>
</dbReference>
<dbReference type="InterPro" id="IPR000014">
    <property type="entry name" value="PAS"/>
</dbReference>
<organism evidence="9">
    <name type="scientific">Triatoma infestans</name>
    <name type="common">Assassin bug</name>
    <dbReference type="NCBI Taxonomy" id="30076"/>
    <lineage>
        <taxon>Eukaryota</taxon>
        <taxon>Metazoa</taxon>
        <taxon>Ecdysozoa</taxon>
        <taxon>Arthropoda</taxon>
        <taxon>Hexapoda</taxon>
        <taxon>Insecta</taxon>
        <taxon>Pterygota</taxon>
        <taxon>Neoptera</taxon>
        <taxon>Paraneoptera</taxon>
        <taxon>Hemiptera</taxon>
        <taxon>Heteroptera</taxon>
        <taxon>Panheteroptera</taxon>
        <taxon>Cimicomorpha</taxon>
        <taxon>Reduviidae</taxon>
        <taxon>Triatominae</taxon>
        <taxon>Triatoma</taxon>
    </lineage>
</organism>
<dbReference type="AlphaFoldDB" id="A0A023F8K9"/>
<dbReference type="InterPro" id="IPR036638">
    <property type="entry name" value="HLH_DNA-bd_sf"/>
</dbReference>
<protein>
    <submittedName>
        <fullName evidence="9">Putative aryl hydrocarbon receptor nuclear translocator-like protein 1</fullName>
    </submittedName>
</protein>
<evidence type="ECO:0000256" key="3">
    <source>
        <dbReference type="ARBA" id="ARBA00023125"/>
    </source>
</evidence>
<dbReference type="GO" id="GO:0005634">
    <property type="term" value="C:nucleus"/>
    <property type="evidence" value="ECO:0007669"/>
    <property type="project" value="InterPro"/>
</dbReference>
<accession>A0A023F8K9</accession>
<keyword evidence="1" id="KW-0677">Repeat</keyword>
<dbReference type="CDD" id="cd11391">
    <property type="entry name" value="bHLH_PAS"/>
    <property type="match status" value="1"/>
</dbReference>
<evidence type="ECO:0000256" key="2">
    <source>
        <dbReference type="ARBA" id="ARBA00023015"/>
    </source>
</evidence>
<proteinExistence type="evidence at transcript level"/>
<evidence type="ECO:0000313" key="9">
    <source>
        <dbReference type="EMBL" id="JAC17677.1"/>
    </source>
</evidence>
<dbReference type="PRINTS" id="PR00785">
    <property type="entry name" value="NCTRNSLOCATR"/>
</dbReference>
<dbReference type="EMBL" id="GBBI01001035">
    <property type="protein sequence ID" value="JAC17677.1"/>
    <property type="molecule type" value="mRNA"/>
</dbReference>
<keyword evidence="9" id="KW-0675">Receptor</keyword>
<dbReference type="SUPFAM" id="SSF55785">
    <property type="entry name" value="PYP-like sensor domain (PAS domain)"/>
    <property type="match status" value="2"/>
</dbReference>
<dbReference type="InterPro" id="IPR011598">
    <property type="entry name" value="bHLH_dom"/>
</dbReference>
<dbReference type="Pfam" id="PF14598">
    <property type="entry name" value="PAS_11"/>
    <property type="match status" value="1"/>
</dbReference>
<keyword evidence="5" id="KW-0539">Nucleus</keyword>
<dbReference type="InterPro" id="IPR050933">
    <property type="entry name" value="Circadian_TF"/>
</dbReference>
<dbReference type="Gene3D" id="4.10.280.10">
    <property type="entry name" value="Helix-loop-helix DNA-binding domain"/>
    <property type="match status" value="1"/>
</dbReference>
<evidence type="ECO:0000256" key="6">
    <source>
        <dbReference type="SAM" id="Coils"/>
    </source>
</evidence>
<feature type="non-terminal residue" evidence="9">
    <location>
        <position position="1"/>
    </location>
</feature>
<keyword evidence="2" id="KW-0805">Transcription regulation</keyword>
<feature type="domain" description="BHLH" evidence="8">
    <location>
        <begin position="1"/>
        <end position="36"/>
    </location>
</feature>
<dbReference type="GO" id="GO:0005737">
    <property type="term" value="C:cytoplasm"/>
    <property type="evidence" value="ECO:0007669"/>
    <property type="project" value="InterPro"/>
</dbReference>
<dbReference type="SMART" id="SM00091">
    <property type="entry name" value="PAS"/>
    <property type="match status" value="2"/>
</dbReference>
<evidence type="ECO:0000259" key="8">
    <source>
        <dbReference type="PROSITE" id="PS50888"/>
    </source>
</evidence>
<dbReference type="PROSITE" id="PS50888">
    <property type="entry name" value="BHLH"/>
    <property type="match status" value="1"/>
</dbReference>
<dbReference type="InterPro" id="IPR035965">
    <property type="entry name" value="PAS-like_dom_sf"/>
</dbReference>
<reference evidence="9" key="1">
    <citation type="journal article" date="2014" name="PLoS Negl. Trop. Dis.">
        <title>An updated insight into the Sialotranscriptome of Triatoma infestans: developmental stage and geographic variations.</title>
        <authorList>
            <person name="Schwarz A."/>
            <person name="Medrano-Mercado N."/>
            <person name="Schaub G.A."/>
            <person name="Struchiner C.J."/>
            <person name="Bargues M.D."/>
            <person name="Levy M.Z."/>
            <person name="Ribeiro J.M."/>
        </authorList>
    </citation>
    <scope>NUCLEOTIDE SEQUENCE</scope>
    <source>
        <strain evidence="9">Chile</strain>
        <tissue evidence="9">Salivary glands</tissue>
    </source>
</reference>
<dbReference type="Gene3D" id="3.30.450.20">
    <property type="entry name" value="PAS domain"/>
    <property type="match status" value="2"/>
</dbReference>
<evidence type="ECO:0000256" key="4">
    <source>
        <dbReference type="ARBA" id="ARBA00023163"/>
    </source>
</evidence>
<dbReference type="GO" id="GO:0005667">
    <property type="term" value="C:transcription regulator complex"/>
    <property type="evidence" value="ECO:0007669"/>
    <property type="project" value="InterPro"/>
</dbReference>
<evidence type="ECO:0000259" key="7">
    <source>
        <dbReference type="PROSITE" id="PS50112"/>
    </source>
</evidence>
<dbReference type="GO" id="GO:0003700">
    <property type="term" value="F:DNA-binding transcription factor activity"/>
    <property type="evidence" value="ECO:0007669"/>
    <property type="project" value="InterPro"/>
</dbReference>
<dbReference type="NCBIfam" id="TIGR00229">
    <property type="entry name" value="sensory_box"/>
    <property type="match status" value="1"/>
</dbReference>
<evidence type="ECO:0000256" key="5">
    <source>
        <dbReference type="ARBA" id="ARBA00023242"/>
    </source>
</evidence>
<dbReference type="GO" id="GO:0045944">
    <property type="term" value="P:positive regulation of transcription by RNA polymerase II"/>
    <property type="evidence" value="ECO:0007669"/>
    <property type="project" value="UniProtKB-ARBA"/>
</dbReference>
<dbReference type="InterPro" id="IPR001067">
    <property type="entry name" value="Nuc_translocat"/>
</dbReference>